<dbReference type="PANTHER" id="PTHR15434">
    <property type="entry name" value="HEAT SHOCK FACTOR 2-BINDING PROTEIN"/>
    <property type="match status" value="1"/>
</dbReference>
<name>A0AAN8MHA9_9TELE</name>
<organism evidence="3 4">
    <name type="scientific">Coregonus suidteri</name>
    <dbReference type="NCBI Taxonomy" id="861788"/>
    <lineage>
        <taxon>Eukaryota</taxon>
        <taxon>Metazoa</taxon>
        <taxon>Chordata</taxon>
        <taxon>Craniata</taxon>
        <taxon>Vertebrata</taxon>
        <taxon>Euteleostomi</taxon>
        <taxon>Actinopterygii</taxon>
        <taxon>Neopterygii</taxon>
        <taxon>Teleostei</taxon>
        <taxon>Protacanthopterygii</taxon>
        <taxon>Salmoniformes</taxon>
        <taxon>Salmonidae</taxon>
        <taxon>Coregoninae</taxon>
        <taxon>Coregonus</taxon>
    </lineage>
</organism>
<evidence type="ECO:0000313" key="4">
    <source>
        <dbReference type="Proteomes" id="UP001356427"/>
    </source>
</evidence>
<dbReference type="AlphaFoldDB" id="A0AAN8MHA9"/>
<feature type="region of interest" description="Disordered" evidence="2">
    <location>
        <begin position="425"/>
        <end position="449"/>
    </location>
</feature>
<evidence type="ECO:0000256" key="1">
    <source>
        <dbReference type="SAM" id="Coils"/>
    </source>
</evidence>
<keyword evidence="1" id="KW-0175">Coiled coil</keyword>
<evidence type="ECO:0000256" key="2">
    <source>
        <dbReference type="SAM" id="MobiDB-lite"/>
    </source>
</evidence>
<feature type="coiled-coil region" evidence="1">
    <location>
        <begin position="82"/>
        <end position="130"/>
    </location>
</feature>
<dbReference type="Proteomes" id="UP001356427">
    <property type="component" value="Unassembled WGS sequence"/>
</dbReference>
<dbReference type="GO" id="GO:0005829">
    <property type="term" value="C:cytosol"/>
    <property type="evidence" value="ECO:0007669"/>
    <property type="project" value="TreeGrafter"/>
</dbReference>
<reference evidence="3 4" key="1">
    <citation type="submission" date="2021-04" db="EMBL/GenBank/DDBJ databases">
        <authorList>
            <person name="De Guttry C."/>
            <person name="Zahm M."/>
            <person name="Klopp C."/>
            <person name="Cabau C."/>
            <person name="Louis A."/>
            <person name="Berthelot C."/>
            <person name="Parey E."/>
            <person name="Roest Crollius H."/>
            <person name="Montfort J."/>
            <person name="Robinson-Rechavi M."/>
            <person name="Bucao C."/>
            <person name="Bouchez O."/>
            <person name="Gislard M."/>
            <person name="Lluch J."/>
            <person name="Milhes M."/>
            <person name="Lampietro C."/>
            <person name="Lopez Roques C."/>
            <person name="Donnadieu C."/>
            <person name="Braasch I."/>
            <person name="Desvignes T."/>
            <person name="Postlethwait J."/>
            <person name="Bobe J."/>
            <person name="Wedekind C."/>
            <person name="Guiguen Y."/>
        </authorList>
    </citation>
    <scope>NUCLEOTIDE SEQUENCE [LARGE SCALE GENOMIC DNA]</scope>
    <source>
        <strain evidence="3">Cs_M1</strain>
        <tissue evidence="3">Blood</tissue>
    </source>
</reference>
<protein>
    <recommendedName>
        <fullName evidence="5">Heat shock factor 2-binding protein</fullName>
    </recommendedName>
</protein>
<dbReference type="InterPro" id="IPR016024">
    <property type="entry name" value="ARM-type_fold"/>
</dbReference>
<dbReference type="PANTHER" id="PTHR15434:SF2">
    <property type="entry name" value="HEAT SHOCK FACTOR 2-BINDING PROTEIN"/>
    <property type="match status" value="1"/>
</dbReference>
<dbReference type="InterPro" id="IPR039584">
    <property type="entry name" value="HSF2BP"/>
</dbReference>
<accession>A0AAN8MHA9</accession>
<proteinExistence type="predicted"/>
<gene>
    <name evidence="3" type="ORF">J4Q44_G00050090</name>
</gene>
<keyword evidence="4" id="KW-1185">Reference proteome</keyword>
<evidence type="ECO:0008006" key="5">
    <source>
        <dbReference type="Google" id="ProtNLM"/>
    </source>
</evidence>
<sequence>MPITSGKCTKLISKQTSEEFKMTQAIDTKVVALCKKAKDDSRDGLVQIRKRDLERLTTEVMQLREFLPKVVNGDLIEMLQKARAAETMKERLGQEQEQLRQECLHLRSRLDAAQSECQKEREEKLVLREQLWESREQLQQQAEFCTGLGAASCTLLWSTSSKEEAVKDILADGKLQSFLSVAGQTLESFVKSLDGEAKAEQQDSNSHEHQFVLALAGVVTNVAAVTCGRDYLSSFAHVLLETLMQLLELLKPGVFPKLKVLMLMALYNVSISVKGLKYIREFPGLHSLIWTLLEDGDSEVCLHALRLLQSVLLEEAVALVGPGLLLDDPLIPLERIRTLATSSRHPALRQTAQETLDDLGSLRASFLDPHGTSSSDQINRDYDVEIGLVIRSLLKWIILSVSEGMTLSKLTRHVDTRLYGIEAKRGSPSFQCPPKDMSTPTQDSYPRPQLTPKRYRLVTMLCTQRPPWCHHPQAA</sequence>
<evidence type="ECO:0000313" key="3">
    <source>
        <dbReference type="EMBL" id="KAK6325667.1"/>
    </source>
</evidence>
<comment type="caution">
    <text evidence="3">The sequence shown here is derived from an EMBL/GenBank/DDBJ whole genome shotgun (WGS) entry which is preliminary data.</text>
</comment>
<dbReference type="EMBL" id="JAGTTL010000003">
    <property type="protein sequence ID" value="KAK6325667.1"/>
    <property type="molecule type" value="Genomic_DNA"/>
</dbReference>
<dbReference type="SUPFAM" id="SSF48371">
    <property type="entry name" value="ARM repeat"/>
    <property type="match status" value="1"/>
</dbReference>